<comment type="caution">
    <text evidence="1">The sequence shown here is derived from an EMBL/GenBank/DDBJ whole genome shotgun (WGS) entry which is preliminary data.</text>
</comment>
<evidence type="ECO:0000313" key="2">
    <source>
        <dbReference type="Proteomes" id="UP001595444"/>
    </source>
</evidence>
<protein>
    <submittedName>
        <fullName evidence="1">Conjugal transfer protein TraN</fullName>
    </submittedName>
</protein>
<dbReference type="RefSeq" id="WP_380082915.1">
    <property type="nucleotide sequence ID" value="NZ_CP061205.1"/>
</dbReference>
<dbReference type="InterPro" id="IPR014121">
    <property type="entry name" value="TraN_Ftype"/>
</dbReference>
<dbReference type="Proteomes" id="UP001595444">
    <property type="component" value="Unassembled WGS sequence"/>
</dbReference>
<organism evidence="1 2">
    <name type="scientific">Kordiimonas pumila</name>
    <dbReference type="NCBI Taxonomy" id="2161677"/>
    <lineage>
        <taxon>Bacteria</taxon>
        <taxon>Pseudomonadati</taxon>
        <taxon>Pseudomonadota</taxon>
        <taxon>Alphaproteobacteria</taxon>
        <taxon>Kordiimonadales</taxon>
        <taxon>Kordiimonadaceae</taxon>
        <taxon>Kordiimonas</taxon>
    </lineage>
</organism>
<gene>
    <name evidence="1" type="primary">traN</name>
    <name evidence="1" type="ORF">ACFOKA_10605</name>
</gene>
<accession>A0ABV7D595</accession>
<dbReference type="EMBL" id="JBHRSL010000010">
    <property type="protein sequence ID" value="MFC3052353.1"/>
    <property type="molecule type" value="Genomic_DNA"/>
</dbReference>
<name>A0ABV7D595_9PROT</name>
<evidence type="ECO:0000313" key="1">
    <source>
        <dbReference type="EMBL" id="MFC3052353.1"/>
    </source>
</evidence>
<reference evidence="2" key="1">
    <citation type="journal article" date="2019" name="Int. J. Syst. Evol. Microbiol.">
        <title>The Global Catalogue of Microorganisms (GCM) 10K type strain sequencing project: providing services to taxonomists for standard genome sequencing and annotation.</title>
        <authorList>
            <consortium name="The Broad Institute Genomics Platform"/>
            <consortium name="The Broad Institute Genome Sequencing Center for Infectious Disease"/>
            <person name="Wu L."/>
            <person name="Ma J."/>
        </authorList>
    </citation>
    <scope>NUCLEOTIDE SEQUENCE [LARGE SCALE GENOMIC DNA]</scope>
    <source>
        <strain evidence="2">KCTC 62164</strain>
    </source>
</reference>
<dbReference type="Pfam" id="PF06986">
    <property type="entry name" value="F_T4SS_TraN"/>
    <property type="match status" value="1"/>
</dbReference>
<sequence length="220" mass="22753">MDCQKAGLLTLFKDCCKNRGKIISDTGGALPAAVLAGTASVIFEGASAAFAAFSSGASAASAASAGTAAMASAAGPAFLAVGAAYLFSELLGLGCDQQDMETGMLAGSGLCHYVGTYCSAKLPFIGCIQKVKSHCCFNSKLGRIIHEQGRAQLKGFSGWGTPKEPRCEGFTPEQFQALNFADIDLSEYYGELAVLTEGQLKGAFEEGLEAYINLGETPDD</sequence>
<proteinExistence type="predicted"/>
<keyword evidence="2" id="KW-1185">Reference proteome</keyword>